<evidence type="ECO:0000256" key="8">
    <source>
        <dbReference type="SAM" id="MobiDB-lite"/>
    </source>
</evidence>
<evidence type="ECO:0000256" key="1">
    <source>
        <dbReference type="ARBA" id="ARBA00004571"/>
    </source>
</evidence>
<evidence type="ECO:0000313" key="13">
    <source>
        <dbReference type="Proteomes" id="UP000179797"/>
    </source>
</evidence>
<evidence type="ECO:0000256" key="5">
    <source>
        <dbReference type="ARBA" id="ARBA00023136"/>
    </source>
</evidence>
<dbReference type="OrthoDB" id="905812at2"/>
<organism evidence="12 13">
    <name type="scientific">Flammeovirga pacifica</name>
    <dbReference type="NCBI Taxonomy" id="915059"/>
    <lineage>
        <taxon>Bacteria</taxon>
        <taxon>Pseudomonadati</taxon>
        <taxon>Bacteroidota</taxon>
        <taxon>Cytophagia</taxon>
        <taxon>Cytophagales</taxon>
        <taxon>Flammeovirgaceae</taxon>
        <taxon>Flammeovirga</taxon>
    </lineage>
</organism>
<dbReference type="RefSeq" id="WP_044224457.1">
    <property type="nucleotide sequence ID" value="NZ_JRYR02000001.1"/>
</dbReference>
<evidence type="ECO:0000259" key="10">
    <source>
        <dbReference type="Pfam" id="PF07715"/>
    </source>
</evidence>
<dbReference type="AlphaFoldDB" id="A0A1S1YVU3"/>
<dbReference type="PROSITE" id="PS52016">
    <property type="entry name" value="TONB_DEPENDENT_REC_3"/>
    <property type="match status" value="1"/>
</dbReference>
<dbReference type="InterPro" id="IPR039426">
    <property type="entry name" value="TonB-dep_rcpt-like"/>
</dbReference>
<evidence type="ECO:0008006" key="14">
    <source>
        <dbReference type="Google" id="ProtNLM"/>
    </source>
</evidence>
<keyword evidence="6 7" id="KW-0998">Cell outer membrane</keyword>
<keyword evidence="13" id="KW-1185">Reference proteome</keyword>
<dbReference type="Gene3D" id="2.170.130.10">
    <property type="entry name" value="TonB-dependent receptor, plug domain"/>
    <property type="match status" value="1"/>
</dbReference>
<feature type="region of interest" description="Disordered" evidence="8">
    <location>
        <begin position="424"/>
        <end position="445"/>
    </location>
</feature>
<evidence type="ECO:0000313" key="12">
    <source>
        <dbReference type="EMBL" id="OHX64973.1"/>
    </source>
</evidence>
<dbReference type="InterPro" id="IPR036942">
    <property type="entry name" value="Beta-barrel_TonB_sf"/>
</dbReference>
<feature type="signal peptide" evidence="9">
    <location>
        <begin position="1"/>
        <end position="19"/>
    </location>
</feature>
<comment type="similarity">
    <text evidence="7">Belongs to the TonB-dependent receptor family.</text>
</comment>
<dbReference type="InterPro" id="IPR037066">
    <property type="entry name" value="Plug_dom_sf"/>
</dbReference>
<dbReference type="Gene3D" id="2.40.170.20">
    <property type="entry name" value="TonB-dependent receptor, beta-barrel domain"/>
    <property type="match status" value="1"/>
</dbReference>
<keyword evidence="9" id="KW-0732">Signal</keyword>
<proteinExistence type="inferred from homology"/>
<evidence type="ECO:0000256" key="3">
    <source>
        <dbReference type="ARBA" id="ARBA00022452"/>
    </source>
</evidence>
<dbReference type="Proteomes" id="UP000179797">
    <property type="component" value="Unassembled WGS sequence"/>
</dbReference>
<dbReference type="InterPro" id="IPR008969">
    <property type="entry name" value="CarboxyPept-like_regulatory"/>
</dbReference>
<comment type="subcellular location">
    <subcellularLocation>
        <location evidence="1 7">Cell outer membrane</location>
        <topology evidence="1 7">Multi-pass membrane protein</topology>
    </subcellularLocation>
</comment>
<dbReference type="InterPro" id="IPR012910">
    <property type="entry name" value="Plug_dom"/>
</dbReference>
<feature type="region of interest" description="Disordered" evidence="8">
    <location>
        <begin position="815"/>
        <end position="837"/>
    </location>
</feature>
<keyword evidence="2 7" id="KW-0813">Transport</keyword>
<dbReference type="EMBL" id="JRYR02000001">
    <property type="protein sequence ID" value="OHX64973.1"/>
    <property type="molecule type" value="Genomic_DNA"/>
</dbReference>
<dbReference type="SUPFAM" id="SSF56935">
    <property type="entry name" value="Porins"/>
    <property type="match status" value="1"/>
</dbReference>
<dbReference type="Pfam" id="PF07715">
    <property type="entry name" value="Plug"/>
    <property type="match status" value="1"/>
</dbReference>
<dbReference type="PANTHER" id="PTHR40980">
    <property type="entry name" value="PLUG DOMAIN-CONTAINING PROTEIN"/>
    <property type="match status" value="1"/>
</dbReference>
<evidence type="ECO:0000256" key="4">
    <source>
        <dbReference type="ARBA" id="ARBA00022692"/>
    </source>
</evidence>
<protein>
    <recommendedName>
        <fullName evidence="14">TonB-dependent receptor</fullName>
    </recommendedName>
</protein>
<reference evidence="12 13" key="1">
    <citation type="journal article" date="2012" name="Int. J. Syst. Evol. Microbiol.">
        <title>Flammeovirga pacifica sp. nov., isolated from deep-sea sediment.</title>
        <authorList>
            <person name="Xu H."/>
            <person name="Fu Y."/>
            <person name="Yang N."/>
            <person name="Ding Z."/>
            <person name="Lai Q."/>
            <person name="Zeng R."/>
        </authorList>
    </citation>
    <scope>NUCLEOTIDE SEQUENCE [LARGE SCALE GENOMIC DNA]</scope>
    <source>
        <strain evidence="13">DSM 24597 / LMG 26175 / WPAGA1</strain>
    </source>
</reference>
<evidence type="ECO:0000256" key="7">
    <source>
        <dbReference type="PROSITE-ProRule" id="PRU01360"/>
    </source>
</evidence>
<feature type="compositionally biased region" description="Polar residues" evidence="8">
    <location>
        <begin position="434"/>
        <end position="443"/>
    </location>
</feature>
<dbReference type="STRING" id="915059.NH26_00725"/>
<comment type="caution">
    <text evidence="12">The sequence shown here is derived from an EMBL/GenBank/DDBJ whole genome shotgun (WGS) entry which is preliminary data.</text>
</comment>
<feature type="chain" id="PRO_5010233214" description="TonB-dependent receptor" evidence="9">
    <location>
        <begin position="20"/>
        <end position="837"/>
    </location>
</feature>
<keyword evidence="4 7" id="KW-0812">Transmembrane</keyword>
<dbReference type="GO" id="GO:0009279">
    <property type="term" value="C:cell outer membrane"/>
    <property type="evidence" value="ECO:0007669"/>
    <property type="project" value="UniProtKB-SubCell"/>
</dbReference>
<accession>A0A1S1YVU3</accession>
<name>A0A1S1YVU3_FLAPC</name>
<feature type="domain" description="TonB-dependent receptor plug" evidence="10">
    <location>
        <begin position="162"/>
        <end position="239"/>
    </location>
</feature>
<feature type="compositionally biased region" description="Basic residues" evidence="8">
    <location>
        <begin position="815"/>
        <end position="824"/>
    </location>
</feature>
<dbReference type="InterPro" id="IPR041700">
    <property type="entry name" value="OMP_b-brl_3"/>
</dbReference>
<dbReference type="PANTHER" id="PTHR40980:SF4">
    <property type="entry name" value="TONB-DEPENDENT RECEPTOR-LIKE BETA-BARREL DOMAIN-CONTAINING PROTEIN"/>
    <property type="match status" value="1"/>
</dbReference>
<keyword evidence="5 7" id="KW-0472">Membrane</keyword>
<dbReference type="Pfam" id="PF14905">
    <property type="entry name" value="OMP_b-brl_3"/>
    <property type="match status" value="1"/>
</dbReference>
<keyword evidence="3 7" id="KW-1134">Transmembrane beta strand</keyword>
<feature type="domain" description="Outer membrane protein beta-barrel" evidence="11">
    <location>
        <begin position="398"/>
        <end position="807"/>
    </location>
</feature>
<evidence type="ECO:0000256" key="9">
    <source>
        <dbReference type="SAM" id="SignalP"/>
    </source>
</evidence>
<sequence length="837" mass="93856">MKNLFFLTSFLLLQLTVFAQRPNGPSNKNGRSGSRPKIGTVTAKITDADTQEPLEFVTIALYSAKDSSFITGGASDPQGRIKITEVQVGKMYAKLSFIGYDETITNVFMIQPDEPEKYLGNLVMTASAKALEEVTVTAERDMMELGIDKRTFNVAQDLTTVGGSMTDALNNIPSIDVDQDGSISLRGSSNVTIFIDGKPSNLTSSSTSDILDQIPASSIERIEVITNPSAKYDPEGTSGIINIVLKKDRQGGFNGNASVTVGNNNKYNASVGLNARVGKVNVFGNYSGRYNERWQERNSTQKNYDRETNAFTGSNTQNSKREDERVSHLFKTGVDYDINDYNNVYVNATFNTGESTKKEELFINYYDQNNDGYDLLLRDNTSTRTSSAQEYNFGWHRTFLNPDQILDVSGQISRQEGISRGVFDEYSHDGNGGLETSPSFQQRNENDHPNEIYIAQIDYSHPITDNSILDVGVKSTIRKIGADFTSESLQGGMWMPDDSLNNNFNYNEQVHAAYAMYRHDLGKFGYQVGFRAEQAYTTSILDENALTDRQEVDNNYFAIYPTLHMSYKFAQQREVSFGYSRRVNRPRGRTLNPFPDYSNPQSLRKGNPYLKPEFIDALEVTYQHGWNDITLTGSVYYRYTHDAMQRVTNATPEGVTIMTWENMDNKQSYGLEAIATYNMTKWWKFTGSTNIYNLQITGNSGELDLSNQAWAMSAKLMSSTNLTKTTTLQLSGRFSSRRVTAQGHIEPMGGLDVAVSQRLFKGKGTLQARVSDVLNTYQFNVYSEGVGFTSNMVADWESRVGYLTFSYRFGQMKKSHKKKGKKQGSRSNSGGDMEDMF</sequence>
<evidence type="ECO:0000256" key="6">
    <source>
        <dbReference type="ARBA" id="ARBA00023237"/>
    </source>
</evidence>
<gene>
    <name evidence="12" type="ORF">NH26_00725</name>
</gene>
<dbReference type="SUPFAM" id="SSF49464">
    <property type="entry name" value="Carboxypeptidase regulatory domain-like"/>
    <property type="match status" value="1"/>
</dbReference>
<evidence type="ECO:0000256" key="2">
    <source>
        <dbReference type="ARBA" id="ARBA00022448"/>
    </source>
</evidence>
<evidence type="ECO:0000259" key="11">
    <source>
        <dbReference type="Pfam" id="PF14905"/>
    </source>
</evidence>